<name>A0A1W1HKB9_9BACT</name>
<protein>
    <submittedName>
        <fullName evidence="1">Uncharacterized protein</fullName>
    </submittedName>
</protein>
<reference evidence="1 2" key="1">
    <citation type="submission" date="2017-03" db="EMBL/GenBank/DDBJ databases">
        <authorList>
            <person name="Afonso C.L."/>
            <person name="Miller P.J."/>
            <person name="Scott M.A."/>
            <person name="Spackman E."/>
            <person name="Goraichik I."/>
            <person name="Dimitrov K.M."/>
            <person name="Suarez D.L."/>
            <person name="Swayne D.E."/>
        </authorList>
    </citation>
    <scope>NUCLEOTIDE SEQUENCE [LARGE SCALE GENOMIC DNA]</scope>
    <source>
        <strain evidence="1">PRJEB14757</strain>
    </source>
</reference>
<dbReference type="Proteomes" id="UP000191931">
    <property type="component" value="Unassembled WGS sequence"/>
</dbReference>
<gene>
    <name evidence="1" type="ORF">MTBBW1_830039</name>
</gene>
<evidence type="ECO:0000313" key="1">
    <source>
        <dbReference type="EMBL" id="SLM32967.1"/>
    </source>
</evidence>
<keyword evidence="2" id="KW-1185">Reference proteome</keyword>
<accession>A0A1W1HKB9</accession>
<sequence length="52" mass="6383">MKIERENKKHDHKYRFKNEPYNNASNDIRHYYNLPAMVLQIRKLSCTFSIIN</sequence>
<evidence type="ECO:0000313" key="2">
    <source>
        <dbReference type="Proteomes" id="UP000191931"/>
    </source>
</evidence>
<dbReference type="EMBL" id="FWEV01000329">
    <property type="protein sequence ID" value="SLM32967.1"/>
    <property type="molecule type" value="Genomic_DNA"/>
</dbReference>
<organism evidence="1 2">
    <name type="scientific">Desulfamplus magnetovallimortis</name>
    <dbReference type="NCBI Taxonomy" id="1246637"/>
    <lineage>
        <taxon>Bacteria</taxon>
        <taxon>Pseudomonadati</taxon>
        <taxon>Thermodesulfobacteriota</taxon>
        <taxon>Desulfobacteria</taxon>
        <taxon>Desulfobacterales</taxon>
        <taxon>Desulfobacteraceae</taxon>
        <taxon>Desulfamplus</taxon>
    </lineage>
</organism>
<proteinExistence type="predicted"/>
<dbReference type="AlphaFoldDB" id="A0A1W1HKB9"/>